<dbReference type="GO" id="GO:0051536">
    <property type="term" value="F:iron-sulfur cluster binding"/>
    <property type="evidence" value="ECO:0007669"/>
    <property type="project" value="UniProtKB-KW"/>
</dbReference>
<keyword evidence="11" id="KW-1185">Reference proteome</keyword>
<evidence type="ECO:0000256" key="8">
    <source>
        <dbReference type="ARBA" id="ARBA00050776"/>
    </source>
</evidence>
<dbReference type="PANTHER" id="PTHR11601:SF34">
    <property type="entry name" value="CYSTEINE DESULFURASE"/>
    <property type="match status" value="1"/>
</dbReference>
<dbReference type="OrthoDB" id="9808002at2"/>
<keyword evidence="3 10" id="KW-0808">Transferase</keyword>
<dbReference type="PANTHER" id="PTHR11601">
    <property type="entry name" value="CYSTEINE DESULFURYLASE FAMILY MEMBER"/>
    <property type="match status" value="1"/>
</dbReference>
<dbReference type="Pfam" id="PF00266">
    <property type="entry name" value="Aminotran_5"/>
    <property type="match status" value="1"/>
</dbReference>
<proteinExistence type="inferred from homology"/>
<keyword evidence="4" id="KW-0479">Metal-binding</keyword>
<accession>A0A5E6M8U9</accession>
<name>A0A5E6M8U9_9BACT</name>
<dbReference type="AlphaFoldDB" id="A0A5E6M8U9"/>
<sequence length="378" mass="40430">MSRIYLDYNATTPLEPRARAAMEPYLDPRGNPSSLHAEGRSARAAVDLARERIAALLRVQPREIVFTASGSQSDTLGVVGLARGLQKKGRHLICSAVEHPAVLKSMAFLEEEGFTVCRAPVDRFGAVRLEALEESFRPETTLVSILSASNEIGTRQPMRAIGELCEERGVVFHSDVVQSAGKEELCFAHWGVSSASLAAHKFGGPLGGALLYVRAGLPLDRVIFGGEQEGSRWAGTENVAAIVGMAEALACAEEERENEAVRQRELTELLWHRIADLPRVVRWGDPVERLSNTLAVSCSALDGENLLIGLDLEGIAVSGGAACSSGTLRPSPVLLALGASEAEARSMVRFSLGKGVGPADIEESAARFRKVVLEQLAG</sequence>
<dbReference type="InterPro" id="IPR000192">
    <property type="entry name" value="Aminotrans_V_dom"/>
</dbReference>
<evidence type="ECO:0000313" key="10">
    <source>
        <dbReference type="EMBL" id="VVM04822.1"/>
    </source>
</evidence>
<dbReference type="EMBL" id="CABFVA020000012">
    <property type="protein sequence ID" value="VVM04822.1"/>
    <property type="molecule type" value="Genomic_DNA"/>
</dbReference>
<evidence type="ECO:0000256" key="6">
    <source>
        <dbReference type="ARBA" id="ARBA00023004"/>
    </source>
</evidence>
<evidence type="ECO:0000256" key="7">
    <source>
        <dbReference type="ARBA" id="ARBA00023014"/>
    </source>
</evidence>
<evidence type="ECO:0000313" key="11">
    <source>
        <dbReference type="Proteomes" id="UP000334923"/>
    </source>
</evidence>
<evidence type="ECO:0000256" key="2">
    <source>
        <dbReference type="ARBA" id="ARBA00006490"/>
    </source>
</evidence>
<dbReference type="InterPro" id="IPR016454">
    <property type="entry name" value="Cysteine_dSase"/>
</dbReference>
<feature type="domain" description="Aminotransferase class V" evidence="9">
    <location>
        <begin position="4"/>
        <end position="361"/>
    </location>
</feature>
<dbReference type="Proteomes" id="UP000334923">
    <property type="component" value="Unassembled WGS sequence"/>
</dbReference>
<dbReference type="InterPro" id="IPR015421">
    <property type="entry name" value="PyrdxlP-dep_Trfase_major"/>
</dbReference>
<evidence type="ECO:0000256" key="4">
    <source>
        <dbReference type="ARBA" id="ARBA00022723"/>
    </source>
</evidence>
<gene>
    <name evidence="10" type="primary">iscS</name>
    <name evidence="10" type="synonym">NFS1</name>
    <name evidence="10" type="ORF">MAMT_00327</name>
</gene>
<dbReference type="RefSeq" id="WP_142659197.1">
    <property type="nucleotide sequence ID" value="NZ_CABFVA020000012.1"/>
</dbReference>
<evidence type="ECO:0000259" key="9">
    <source>
        <dbReference type="Pfam" id="PF00266"/>
    </source>
</evidence>
<dbReference type="PIRSF" id="PIRSF005572">
    <property type="entry name" value="NifS"/>
    <property type="match status" value="1"/>
</dbReference>
<comment type="cofactor">
    <cofactor evidence="1">
        <name>pyridoxal 5'-phosphate</name>
        <dbReference type="ChEBI" id="CHEBI:597326"/>
    </cofactor>
</comment>
<dbReference type="Gene3D" id="3.40.640.10">
    <property type="entry name" value="Type I PLP-dependent aspartate aminotransferase-like (Major domain)"/>
    <property type="match status" value="1"/>
</dbReference>
<reference evidence="10 11" key="1">
    <citation type="submission" date="2019-09" db="EMBL/GenBank/DDBJ databases">
        <authorList>
            <person name="Cremers G."/>
        </authorList>
    </citation>
    <scope>NUCLEOTIDE SEQUENCE [LARGE SCALE GENOMIC DNA]</scope>
    <source>
        <strain evidence="10">4A</strain>
    </source>
</reference>
<keyword evidence="6" id="KW-0408">Iron</keyword>
<dbReference type="InterPro" id="IPR015424">
    <property type="entry name" value="PyrdxlP-dep_Trfase"/>
</dbReference>
<evidence type="ECO:0000256" key="1">
    <source>
        <dbReference type="ARBA" id="ARBA00001933"/>
    </source>
</evidence>
<keyword evidence="5" id="KW-0663">Pyridoxal phosphate</keyword>
<protein>
    <submittedName>
        <fullName evidence="10">Cysteine desulfurase</fullName>
        <ecNumber evidence="10">2.8.1.7</ecNumber>
    </submittedName>
</protein>
<keyword evidence="7" id="KW-0411">Iron-sulfur</keyword>
<comment type="similarity">
    <text evidence="2">Belongs to the class-V pyridoxal-phosphate-dependent aminotransferase family. NifS/IscS subfamily.</text>
</comment>
<comment type="catalytic activity">
    <reaction evidence="8">
        <text>(sulfur carrier)-H + L-cysteine = (sulfur carrier)-SH + L-alanine</text>
        <dbReference type="Rhea" id="RHEA:43892"/>
        <dbReference type="Rhea" id="RHEA-COMP:14737"/>
        <dbReference type="Rhea" id="RHEA-COMP:14739"/>
        <dbReference type="ChEBI" id="CHEBI:29917"/>
        <dbReference type="ChEBI" id="CHEBI:35235"/>
        <dbReference type="ChEBI" id="CHEBI:57972"/>
        <dbReference type="ChEBI" id="CHEBI:64428"/>
        <dbReference type="EC" id="2.8.1.7"/>
    </reaction>
</comment>
<evidence type="ECO:0000256" key="5">
    <source>
        <dbReference type="ARBA" id="ARBA00022898"/>
    </source>
</evidence>
<dbReference type="GO" id="GO:0046872">
    <property type="term" value="F:metal ion binding"/>
    <property type="evidence" value="ECO:0007669"/>
    <property type="project" value="UniProtKB-KW"/>
</dbReference>
<dbReference type="Gene3D" id="3.90.1150.10">
    <property type="entry name" value="Aspartate Aminotransferase, domain 1"/>
    <property type="match status" value="1"/>
</dbReference>
<dbReference type="InterPro" id="IPR015422">
    <property type="entry name" value="PyrdxlP-dep_Trfase_small"/>
</dbReference>
<dbReference type="EC" id="2.8.1.7" evidence="10"/>
<organism evidence="10 11">
    <name type="scientific">Methylacidimicrobium tartarophylax</name>
    <dbReference type="NCBI Taxonomy" id="1041768"/>
    <lineage>
        <taxon>Bacteria</taxon>
        <taxon>Pseudomonadati</taxon>
        <taxon>Verrucomicrobiota</taxon>
        <taxon>Methylacidimicrobium</taxon>
    </lineage>
</organism>
<dbReference type="GO" id="GO:0031071">
    <property type="term" value="F:cysteine desulfurase activity"/>
    <property type="evidence" value="ECO:0007669"/>
    <property type="project" value="UniProtKB-EC"/>
</dbReference>
<evidence type="ECO:0000256" key="3">
    <source>
        <dbReference type="ARBA" id="ARBA00022679"/>
    </source>
</evidence>
<dbReference type="SUPFAM" id="SSF53383">
    <property type="entry name" value="PLP-dependent transferases"/>
    <property type="match status" value="1"/>
</dbReference>